<keyword evidence="9" id="KW-1185">Reference proteome</keyword>
<evidence type="ECO:0000256" key="1">
    <source>
        <dbReference type="ARBA" id="ARBA00004496"/>
    </source>
</evidence>
<dbReference type="RefSeq" id="WP_111541097.1">
    <property type="nucleotide sequence ID" value="NZ_QKYV01000004.1"/>
</dbReference>
<proteinExistence type="inferred from homology"/>
<keyword evidence="4 6" id="KW-0802">TPR repeat</keyword>
<comment type="similarity">
    <text evidence="5">Belongs to the Rap family.</text>
</comment>
<keyword evidence="7" id="KW-0472">Membrane</keyword>
<keyword evidence="3" id="KW-0677">Repeat</keyword>
<evidence type="ECO:0000256" key="7">
    <source>
        <dbReference type="SAM" id="Phobius"/>
    </source>
</evidence>
<dbReference type="Gene3D" id="3.30.565.10">
    <property type="entry name" value="Histidine kinase-like ATPase, C-terminal domain"/>
    <property type="match status" value="1"/>
</dbReference>
<dbReference type="Pfam" id="PF13181">
    <property type="entry name" value="TPR_8"/>
    <property type="match status" value="1"/>
</dbReference>
<dbReference type="PANTHER" id="PTHR46630:SF1">
    <property type="entry name" value="TETRATRICOPEPTIDE REPEAT PROTEIN 29"/>
    <property type="match status" value="1"/>
</dbReference>
<dbReference type="AlphaFoldDB" id="A0A2W7IN01"/>
<gene>
    <name evidence="8" type="ORF">LX95_01805</name>
</gene>
<dbReference type="PANTHER" id="PTHR46630">
    <property type="entry name" value="TETRATRICOPEPTIDE REPEAT PROTEIN 29"/>
    <property type="match status" value="1"/>
</dbReference>
<dbReference type="InterPro" id="IPR036890">
    <property type="entry name" value="HATPase_C_sf"/>
</dbReference>
<dbReference type="CDD" id="cd16917">
    <property type="entry name" value="HATPase_UhpB-NarQ-NarX-like"/>
    <property type="match status" value="1"/>
</dbReference>
<dbReference type="InterPro" id="IPR011990">
    <property type="entry name" value="TPR-like_helical_dom_sf"/>
</dbReference>
<evidence type="ECO:0000313" key="9">
    <source>
        <dbReference type="Proteomes" id="UP000249542"/>
    </source>
</evidence>
<dbReference type="GO" id="GO:0005737">
    <property type="term" value="C:cytoplasm"/>
    <property type="evidence" value="ECO:0007669"/>
    <property type="project" value="UniProtKB-SubCell"/>
</dbReference>
<evidence type="ECO:0000256" key="3">
    <source>
        <dbReference type="ARBA" id="ARBA00022737"/>
    </source>
</evidence>
<evidence type="ECO:0000256" key="6">
    <source>
        <dbReference type="PROSITE-ProRule" id="PRU00339"/>
    </source>
</evidence>
<feature type="repeat" description="TPR" evidence="6">
    <location>
        <begin position="156"/>
        <end position="189"/>
    </location>
</feature>
<evidence type="ECO:0000256" key="2">
    <source>
        <dbReference type="ARBA" id="ARBA00022490"/>
    </source>
</evidence>
<dbReference type="SUPFAM" id="SSF48452">
    <property type="entry name" value="TPR-like"/>
    <property type="match status" value="2"/>
</dbReference>
<reference evidence="8 9" key="1">
    <citation type="submission" date="2018-06" db="EMBL/GenBank/DDBJ databases">
        <title>Genomic Encyclopedia of Archaeal and Bacterial Type Strains, Phase II (KMG-II): from individual species to whole genera.</title>
        <authorList>
            <person name="Goeker M."/>
        </authorList>
    </citation>
    <scope>NUCLEOTIDE SEQUENCE [LARGE SCALE GENOMIC DNA]</scope>
    <source>
        <strain evidence="8 9">DSM 15361</strain>
    </source>
</reference>
<dbReference type="EMBL" id="QKYV01000004">
    <property type="protein sequence ID" value="PZW40737.1"/>
    <property type="molecule type" value="Genomic_DNA"/>
</dbReference>
<comment type="subcellular location">
    <subcellularLocation>
        <location evidence="1">Cytoplasm</location>
    </subcellularLocation>
</comment>
<feature type="transmembrane region" description="Helical" evidence="7">
    <location>
        <begin position="340"/>
        <end position="360"/>
    </location>
</feature>
<dbReference type="Proteomes" id="UP000249542">
    <property type="component" value="Unassembled WGS sequence"/>
</dbReference>
<name>A0A2W7IN01_9FLAO</name>
<keyword evidence="7" id="KW-0812">Transmembrane</keyword>
<evidence type="ECO:0000256" key="5">
    <source>
        <dbReference type="ARBA" id="ARBA00038253"/>
    </source>
</evidence>
<organism evidence="8 9">
    <name type="scientific">Mesonia algae</name>
    <dbReference type="NCBI Taxonomy" id="213248"/>
    <lineage>
        <taxon>Bacteria</taxon>
        <taxon>Pseudomonadati</taxon>
        <taxon>Bacteroidota</taxon>
        <taxon>Flavobacteriia</taxon>
        <taxon>Flavobacteriales</taxon>
        <taxon>Flavobacteriaceae</taxon>
        <taxon>Mesonia</taxon>
    </lineage>
</organism>
<comment type="caution">
    <text evidence="8">The sequence shown here is derived from an EMBL/GenBank/DDBJ whole genome shotgun (WGS) entry which is preliminary data.</text>
</comment>
<dbReference type="SUPFAM" id="SSF55874">
    <property type="entry name" value="ATPase domain of HSP90 chaperone/DNA topoisomerase II/histidine kinase"/>
    <property type="match status" value="1"/>
</dbReference>
<evidence type="ECO:0000313" key="8">
    <source>
        <dbReference type="EMBL" id="PZW40737.1"/>
    </source>
</evidence>
<dbReference type="SMART" id="SM00028">
    <property type="entry name" value="TPR"/>
    <property type="match status" value="5"/>
</dbReference>
<dbReference type="InterPro" id="IPR019734">
    <property type="entry name" value="TPR_rpt"/>
</dbReference>
<keyword evidence="7" id="KW-1133">Transmembrane helix</keyword>
<dbReference type="Gene3D" id="1.25.40.10">
    <property type="entry name" value="Tetratricopeptide repeat domain"/>
    <property type="match status" value="1"/>
</dbReference>
<dbReference type="InterPro" id="IPR051476">
    <property type="entry name" value="Bac_ResReg_Asp_Phosphatase"/>
</dbReference>
<sequence length="556" mass="64325">MKKSYISFLFLCFYLVAFITPFSVKGQEQLKDSSSYYQKLYLTSQNTESLLKAYDFFDRSQQIAHSQDKKLKEALAYNHQAIIQKKLGFLVDSEQSAIEALKLLEEVKTTSTQVKQIQLSLNNHLGKTYREYKNYSKARSYYQKALTLTDSDKYKITLINNLGVTYAKENNYPEATNYLRKAYQLSLQSKDIIQQARALDNLGVLQTRQEHPDALTHLNQALELRDSIGFTGALLTSYLHLGTYFKHNNDLETAKIWIEKASQLAQETQNIPAIEEVLTLKMDLKNDIDYQALKHIKDSIAFAEITAANKYISFKYEKAKEKERADLNELLKEREQKKKIFYQSGGLLLLVISIATFFILKMRHRRDKLNEVIKSEGRIAKKIHDEVANDVYQLMTKVQTQTLSPTTHPWLDDLNQIYNKTRDISRENSVLLLEEPFDVILQNLFLNFKTNETSIVHTPLSKVNWKNLSKVKKITIYRVLQELLINMKKHSQAKLVVFKFEQNSSKIFITYKDNGLGTLLKDKNGLHYAETRMQSIGGSITFDTQPQQGFKAVLKL</sequence>
<accession>A0A2W7IN01</accession>
<protein>
    <submittedName>
        <fullName evidence="8">Tetratricopeptide repeat protein</fullName>
    </submittedName>
</protein>
<evidence type="ECO:0000256" key="4">
    <source>
        <dbReference type="ARBA" id="ARBA00022803"/>
    </source>
</evidence>
<dbReference type="PROSITE" id="PS50005">
    <property type="entry name" value="TPR"/>
    <property type="match status" value="2"/>
</dbReference>
<dbReference type="Pfam" id="PF13424">
    <property type="entry name" value="TPR_12"/>
    <property type="match status" value="1"/>
</dbReference>
<feature type="repeat" description="TPR" evidence="6">
    <location>
        <begin position="119"/>
        <end position="152"/>
    </location>
</feature>
<keyword evidence="2" id="KW-0963">Cytoplasm</keyword>